<evidence type="ECO:0000256" key="1">
    <source>
        <dbReference type="SAM" id="SignalP"/>
    </source>
</evidence>
<feature type="signal peptide" evidence="1">
    <location>
        <begin position="1"/>
        <end position="20"/>
    </location>
</feature>
<reference evidence="3" key="1">
    <citation type="submission" date="2016-10" db="EMBL/GenBank/DDBJ databases">
        <authorList>
            <person name="Varghese N."/>
            <person name="Submissions S."/>
        </authorList>
    </citation>
    <scope>NUCLEOTIDE SEQUENCE [LARGE SCALE GENOMIC DNA]</scope>
    <source>
        <strain evidence="3">ATCC 25963</strain>
    </source>
</reference>
<sequence>MSIIHAFMHPIQAACFGLFAASAGPEAAFAEPEAQGSAAEAVRDQVWHGCSYPSESGRKYAEVRISPQDPTMCLRMRFDEPAWPDSPSCYRVAMDLGCVDMVTLN</sequence>
<dbReference type="EMBL" id="FOMX01000010">
    <property type="protein sequence ID" value="SFE21708.1"/>
    <property type="molecule type" value="Genomic_DNA"/>
</dbReference>
<evidence type="ECO:0000313" key="2">
    <source>
        <dbReference type="EMBL" id="SFE21708.1"/>
    </source>
</evidence>
<accession>A0A1I1YRP6</accession>
<keyword evidence="3" id="KW-1185">Reference proteome</keyword>
<gene>
    <name evidence="2" type="ORF">SAMN02745121_03458</name>
</gene>
<name>A0A1I1YRP6_9BACT</name>
<feature type="chain" id="PRO_5011606411" description="Secreted protein" evidence="1">
    <location>
        <begin position="21"/>
        <end position="105"/>
    </location>
</feature>
<protein>
    <recommendedName>
        <fullName evidence="4">Secreted protein</fullName>
    </recommendedName>
</protein>
<evidence type="ECO:0008006" key="4">
    <source>
        <dbReference type="Google" id="ProtNLM"/>
    </source>
</evidence>
<dbReference type="AlphaFoldDB" id="A0A1I1YRP6"/>
<organism evidence="2 3">
    <name type="scientific">Nannocystis exedens</name>
    <dbReference type="NCBI Taxonomy" id="54"/>
    <lineage>
        <taxon>Bacteria</taxon>
        <taxon>Pseudomonadati</taxon>
        <taxon>Myxococcota</taxon>
        <taxon>Polyangia</taxon>
        <taxon>Nannocystales</taxon>
        <taxon>Nannocystaceae</taxon>
        <taxon>Nannocystis</taxon>
    </lineage>
</organism>
<evidence type="ECO:0000313" key="3">
    <source>
        <dbReference type="Proteomes" id="UP000199400"/>
    </source>
</evidence>
<dbReference type="RefSeq" id="WP_096328368.1">
    <property type="nucleotide sequence ID" value="NZ_FOMX01000010.1"/>
</dbReference>
<proteinExistence type="predicted"/>
<dbReference type="Proteomes" id="UP000199400">
    <property type="component" value="Unassembled WGS sequence"/>
</dbReference>
<keyword evidence="1" id="KW-0732">Signal</keyword>